<dbReference type="SUPFAM" id="SSF88697">
    <property type="entry name" value="PUA domain-like"/>
    <property type="match status" value="1"/>
</dbReference>
<reference evidence="2 3" key="1">
    <citation type="submission" date="2016-11" db="EMBL/GenBank/DDBJ databases">
        <authorList>
            <person name="Manzoor S."/>
        </authorList>
    </citation>
    <scope>NUCLEOTIDE SEQUENCE [LARGE SCALE GENOMIC DNA]</scope>
    <source>
        <strain evidence="2">Clostridium ultunense strain Esp</strain>
    </source>
</reference>
<dbReference type="SMART" id="SM00382">
    <property type="entry name" value="AAA"/>
    <property type="match status" value="1"/>
</dbReference>
<dbReference type="InterPro" id="IPR011704">
    <property type="entry name" value="ATPase_dyneun-rel_AAA"/>
</dbReference>
<dbReference type="PANTHER" id="PTHR37291">
    <property type="entry name" value="5-METHYLCYTOSINE-SPECIFIC RESTRICTION ENZYME B"/>
    <property type="match status" value="1"/>
</dbReference>
<dbReference type="RefSeq" id="WP_005584645.1">
    <property type="nucleotide sequence ID" value="NZ_LT669839.1"/>
</dbReference>
<dbReference type="InterPro" id="IPR003593">
    <property type="entry name" value="AAA+_ATPase"/>
</dbReference>
<evidence type="ECO:0000313" key="3">
    <source>
        <dbReference type="Proteomes" id="UP000245423"/>
    </source>
</evidence>
<name>M1YW37_9FIRM</name>
<dbReference type="Gene3D" id="3.10.590.10">
    <property type="entry name" value="ph1033 like domains"/>
    <property type="match status" value="1"/>
</dbReference>
<dbReference type="GO" id="GO:0016887">
    <property type="term" value="F:ATP hydrolysis activity"/>
    <property type="evidence" value="ECO:0007669"/>
    <property type="project" value="InterPro"/>
</dbReference>
<evidence type="ECO:0000259" key="1">
    <source>
        <dbReference type="SMART" id="SM00382"/>
    </source>
</evidence>
<organism evidence="2 3">
    <name type="scientific">[Clostridium] ultunense Esp</name>
    <dbReference type="NCBI Taxonomy" id="1288971"/>
    <lineage>
        <taxon>Bacteria</taxon>
        <taxon>Bacillati</taxon>
        <taxon>Bacillota</taxon>
        <taxon>Tissierellia</taxon>
        <taxon>Tissierellales</taxon>
        <taxon>Tepidimicrobiaceae</taxon>
        <taxon>Schnuerera</taxon>
    </lineage>
</organism>
<gene>
    <name evidence="2" type="ORF">CUESP1_2167</name>
</gene>
<accession>M1YW37</accession>
<evidence type="ECO:0000313" key="2">
    <source>
        <dbReference type="EMBL" id="SHD77521.1"/>
    </source>
</evidence>
<dbReference type="EMBL" id="LT669839">
    <property type="protein sequence ID" value="SHD77521.1"/>
    <property type="molecule type" value="Genomic_DNA"/>
</dbReference>
<proteinExistence type="predicted"/>
<feature type="domain" description="AAA+ ATPase" evidence="1">
    <location>
        <begin position="529"/>
        <end position="689"/>
    </location>
</feature>
<dbReference type="GO" id="GO:0005524">
    <property type="term" value="F:ATP binding"/>
    <property type="evidence" value="ECO:0007669"/>
    <property type="project" value="InterPro"/>
</dbReference>
<dbReference type="CDD" id="cd00009">
    <property type="entry name" value="AAA"/>
    <property type="match status" value="1"/>
</dbReference>
<dbReference type="SUPFAM" id="SSF52540">
    <property type="entry name" value="P-loop containing nucleoside triphosphate hydrolases"/>
    <property type="match status" value="1"/>
</dbReference>
<dbReference type="Gene3D" id="3.40.50.300">
    <property type="entry name" value="P-loop containing nucleotide triphosphate hydrolases"/>
    <property type="match status" value="1"/>
</dbReference>
<dbReference type="REBASE" id="63395">
    <property type="entry name" value="CulEspMcrBCP"/>
</dbReference>
<dbReference type="PANTHER" id="PTHR37291:SF1">
    <property type="entry name" value="TYPE IV METHYL-DIRECTED RESTRICTION ENZYME ECOKMCRB SUBUNIT"/>
    <property type="match status" value="1"/>
</dbReference>
<protein>
    <recommendedName>
        <fullName evidence="1">AAA+ ATPase domain-containing protein</fullName>
    </recommendedName>
</protein>
<dbReference type="Pfam" id="PF07728">
    <property type="entry name" value="AAA_5"/>
    <property type="match status" value="1"/>
</dbReference>
<sequence>MNRDSFYKWLKTIKKYDQGTCNSRISNCLRIEKYYGDLDQIYTEDKCENLKTELIYSRQEYRAGTPPKHRIPIDGDIYNGTATLRSALNLYLEFKDNKILQDIMNMDDVIPDEHDGSYELVRETVESLSETDLHRIDIADLDMLYFMAVGTWKGGVEFRLKKIEESNLSIDEKIRLKSIFNNVVEKAKDHKYENSDKNTWSIGMFGTGFYTYQGKSDKQNAQKFISLCIRIKDLDDDYEIFNIAEETLKNGIKGMQAASASIVLHCLKPNVFPIINNAMIKTAVLLESQGVILNKPNQLTTYIENSRKIKNFRDEKCKFKNYRALDAKFWEVEKLEEEKYDEIKEEKPYEIKKETENMVNNINYWWLNANPKIWSYNDIELGGTISYTSRNERGNKRRIYKNFEDVKKGDIVIGYETAPVKAIVAIGHISKEHDGERIWIKKDENLIEPIEYSCLNSIEELKNMEFFQNPQGSLFKLMKEEYEIIMDIIREQNPTTEAKINETYTKEDFLEEVFIEEDKCENIVNLLEYKKNIILQGPPGVGKTFVAKRIAYSIMGEKDDSRIEMVQFHQSYSYEDFIMGYRPVEEGFKLKYGIFYQFCKRALNDPLRSYYFIIDEINRGNISKIFGELMMLIESDKRGSDYAIPLTYTENRFYIPKNVYIIGTMNTADRSLAMIDYALRRRFCFIDMEPAFDNLNFKGYLESKGGDLSNIIIDKINRLNKAIENDISLGRGFRIGHSYFCMGKETITEEDYNNIIKYEIVPLLSEYWFDDFDKVIEWKTELLEW</sequence>
<dbReference type="Proteomes" id="UP000245423">
    <property type="component" value="Chromosome 1"/>
</dbReference>
<dbReference type="InterPro" id="IPR052934">
    <property type="entry name" value="Methyl-DNA_Rec/Restrict_Enz"/>
</dbReference>
<dbReference type="InterPro" id="IPR027417">
    <property type="entry name" value="P-loop_NTPase"/>
</dbReference>
<dbReference type="AlphaFoldDB" id="M1YW37"/>
<dbReference type="InterPro" id="IPR002740">
    <property type="entry name" value="EVE_domain"/>
</dbReference>
<dbReference type="Pfam" id="PF01878">
    <property type="entry name" value="EVE"/>
    <property type="match status" value="1"/>
</dbReference>
<keyword evidence="3" id="KW-1185">Reference proteome</keyword>
<dbReference type="InterPro" id="IPR015947">
    <property type="entry name" value="PUA-like_sf"/>
</dbReference>
<dbReference type="HOGENOM" id="CLU_008747_1_1_9"/>